<dbReference type="CDD" id="cd10917">
    <property type="entry name" value="CE4_NodB_like_6s_7s"/>
    <property type="match status" value="1"/>
</dbReference>
<reference evidence="4" key="1">
    <citation type="journal article" date="2019" name="Int. J. Syst. Evol. Microbiol.">
        <title>The Global Catalogue of Microorganisms (GCM) 10K type strain sequencing project: providing services to taxonomists for standard genome sequencing and annotation.</title>
        <authorList>
            <consortium name="The Broad Institute Genomics Platform"/>
            <consortium name="The Broad Institute Genome Sequencing Center for Infectious Disease"/>
            <person name="Wu L."/>
            <person name="Ma J."/>
        </authorList>
    </citation>
    <scope>NUCLEOTIDE SEQUENCE [LARGE SCALE GENOMIC DNA]</scope>
    <source>
        <strain evidence="4">JCM 13249</strain>
    </source>
</reference>
<dbReference type="RefSeq" id="WP_344084598.1">
    <property type="nucleotide sequence ID" value="NZ_BAAALS010000022.1"/>
</dbReference>
<comment type="caution">
    <text evidence="3">The sequence shown here is derived from an EMBL/GenBank/DDBJ whole genome shotgun (WGS) entry which is preliminary data.</text>
</comment>
<sequence>MRSCWRVGVTVAASAVLVAATAYSLGWLAGTTAGPEAPRGAPPASGSRPHVDGPARVRPAPPPVKRPRAPTTRRPGTADRHGPWGAWVSTGTRGVALTFDDGPDPRWTPDVLGLLRRYRVRATFCLVGREAARHPRLVRAIAAGGHTLCNHSWRHDLDLGRRSPAAIRADLVATTRAIERAAPGATVHYFRQPGGRWRERVVAAARGLGMTSLHWSVDARDWRRPGRRAIVGITLRHTGPGSIILLHDGGGVRAGTVAALRELLPSLTSRFALVAPATRAP</sequence>
<dbReference type="SUPFAM" id="SSF88713">
    <property type="entry name" value="Glycoside hydrolase/deacetylase"/>
    <property type="match status" value="1"/>
</dbReference>
<gene>
    <name evidence="3" type="ORF">GCM10009681_41930</name>
</gene>
<accession>A0ABP4X2S4</accession>
<feature type="domain" description="NodB homology" evidence="2">
    <location>
        <begin position="93"/>
        <end position="275"/>
    </location>
</feature>
<feature type="region of interest" description="Disordered" evidence="1">
    <location>
        <begin position="35"/>
        <end position="85"/>
    </location>
</feature>
<protein>
    <recommendedName>
        <fullName evidence="2">NodB homology domain-containing protein</fullName>
    </recommendedName>
</protein>
<dbReference type="InterPro" id="IPR011330">
    <property type="entry name" value="Glyco_hydro/deAcase_b/a-brl"/>
</dbReference>
<dbReference type="InterPro" id="IPR050248">
    <property type="entry name" value="Polysacc_deacetylase_ArnD"/>
</dbReference>
<keyword evidence="4" id="KW-1185">Reference proteome</keyword>
<proteinExistence type="predicted"/>
<dbReference type="InterPro" id="IPR002509">
    <property type="entry name" value="NODB_dom"/>
</dbReference>
<dbReference type="Gene3D" id="3.20.20.370">
    <property type="entry name" value="Glycoside hydrolase/deacetylase"/>
    <property type="match status" value="1"/>
</dbReference>
<evidence type="ECO:0000259" key="2">
    <source>
        <dbReference type="PROSITE" id="PS51677"/>
    </source>
</evidence>
<name>A0ABP4X2S4_9ACTN</name>
<dbReference type="EMBL" id="BAAALS010000022">
    <property type="protein sequence ID" value="GAA1766453.1"/>
    <property type="molecule type" value="Genomic_DNA"/>
</dbReference>
<evidence type="ECO:0000313" key="4">
    <source>
        <dbReference type="Proteomes" id="UP001500655"/>
    </source>
</evidence>
<dbReference type="PROSITE" id="PS51677">
    <property type="entry name" value="NODB"/>
    <property type="match status" value="1"/>
</dbReference>
<evidence type="ECO:0000256" key="1">
    <source>
        <dbReference type="SAM" id="MobiDB-lite"/>
    </source>
</evidence>
<dbReference type="Proteomes" id="UP001500655">
    <property type="component" value="Unassembled WGS sequence"/>
</dbReference>
<evidence type="ECO:0000313" key="3">
    <source>
        <dbReference type="EMBL" id="GAA1766453.1"/>
    </source>
</evidence>
<feature type="compositionally biased region" description="Low complexity" evidence="1">
    <location>
        <begin position="35"/>
        <end position="48"/>
    </location>
</feature>
<organism evidence="3 4">
    <name type="scientific">Luedemannella helvata</name>
    <dbReference type="NCBI Taxonomy" id="349315"/>
    <lineage>
        <taxon>Bacteria</taxon>
        <taxon>Bacillati</taxon>
        <taxon>Actinomycetota</taxon>
        <taxon>Actinomycetes</taxon>
        <taxon>Micromonosporales</taxon>
        <taxon>Micromonosporaceae</taxon>
        <taxon>Luedemannella</taxon>
    </lineage>
</organism>
<dbReference type="Pfam" id="PF01522">
    <property type="entry name" value="Polysacc_deac_1"/>
    <property type="match status" value="1"/>
</dbReference>
<dbReference type="PANTHER" id="PTHR10587">
    <property type="entry name" value="GLYCOSYL TRANSFERASE-RELATED"/>
    <property type="match status" value="1"/>
</dbReference>